<organism evidence="1">
    <name type="scientific">Anopheles braziliensis</name>
    <dbReference type="NCBI Taxonomy" id="58242"/>
    <lineage>
        <taxon>Eukaryota</taxon>
        <taxon>Metazoa</taxon>
        <taxon>Ecdysozoa</taxon>
        <taxon>Arthropoda</taxon>
        <taxon>Hexapoda</taxon>
        <taxon>Insecta</taxon>
        <taxon>Pterygota</taxon>
        <taxon>Neoptera</taxon>
        <taxon>Endopterygota</taxon>
        <taxon>Diptera</taxon>
        <taxon>Nematocera</taxon>
        <taxon>Culicoidea</taxon>
        <taxon>Culicidae</taxon>
        <taxon>Anophelinae</taxon>
        <taxon>Anopheles</taxon>
    </lineage>
</organism>
<reference evidence="1" key="1">
    <citation type="submission" date="2018-01" db="EMBL/GenBank/DDBJ databases">
        <title>An insight into the sialome of Amazonian anophelines.</title>
        <authorList>
            <person name="Ribeiro J.M."/>
            <person name="Scarpassa V."/>
            <person name="Calvo E."/>
        </authorList>
    </citation>
    <scope>NUCLEOTIDE SEQUENCE</scope>
    <source>
        <tissue evidence="1">Salivary glands</tissue>
    </source>
</reference>
<accession>A0A2M3ZV14</accession>
<proteinExistence type="predicted"/>
<evidence type="ECO:0000313" key="1">
    <source>
        <dbReference type="EMBL" id="MBW32335.1"/>
    </source>
</evidence>
<dbReference type="EMBL" id="GGFM01011584">
    <property type="protein sequence ID" value="MBW32335.1"/>
    <property type="molecule type" value="Transcribed_RNA"/>
</dbReference>
<protein>
    <submittedName>
        <fullName evidence="1">Putative secreted peptide</fullName>
    </submittedName>
</protein>
<sequence length="73" mass="8410">MMRLVLLLMMQLRRMMATKLGLLLVLLVMRVMVVVVLGRYRGPVGRTDDLIVAWRLLAQDEVGVRIERCRTGD</sequence>
<dbReference type="AlphaFoldDB" id="A0A2M3ZV14"/>
<name>A0A2M3ZV14_9DIPT</name>